<evidence type="ECO:0000313" key="2">
    <source>
        <dbReference type="EMBL" id="WNZ46009.1"/>
    </source>
</evidence>
<dbReference type="InterPro" id="IPR032557">
    <property type="entry name" value="DUF4935"/>
</dbReference>
<evidence type="ECO:0000259" key="1">
    <source>
        <dbReference type="Pfam" id="PF16289"/>
    </source>
</evidence>
<reference evidence="2" key="1">
    <citation type="journal article" date="2023" name="Plants (Basel)">
        <title>Genomic Analysis of Leptolyngbya boryana CZ1 Reveals Efficient Carbon Fixation Modules.</title>
        <authorList>
            <person name="Bai X."/>
            <person name="Wang H."/>
            <person name="Cheng W."/>
            <person name="Wang J."/>
            <person name="Ma M."/>
            <person name="Hu H."/>
            <person name="Song Z."/>
            <person name="Ma H."/>
            <person name="Fan Y."/>
            <person name="Du C."/>
            <person name="Xu J."/>
        </authorList>
    </citation>
    <scope>NUCLEOTIDE SEQUENCE</scope>
    <source>
        <strain evidence="2">CZ1</strain>
    </source>
</reference>
<sequence>MILYVETNLILAIAKGQDPEATELLQNPLCDSVRIVIPSICYMEALVAFEEDRQRRENFRKTMDQQLSEARRDATAPDRLALVSALSDALVRYSNLLNDVEARFQMAVQAMSSRFEMVHLTPESLVCGLNERFLSEQKQRRDNLVLQCILHHARQYPNDRKILLTNDAAFWKDEIFSQPTPAKQALLDAGVDQHFTRTKNFLGWLQQELKIQGGTPESFDR</sequence>
<organism evidence="2">
    <name type="scientific">Leptolyngbya boryana CZ1</name>
    <dbReference type="NCBI Taxonomy" id="3060204"/>
    <lineage>
        <taxon>Bacteria</taxon>
        <taxon>Bacillati</taxon>
        <taxon>Cyanobacteriota</taxon>
        <taxon>Cyanophyceae</taxon>
        <taxon>Leptolyngbyales</taxon>
        <taxon>Leptolyngbyaceae</taxon>
        <taxon>Leptolyngbya group</taxon>
        <taxon>Leptolyngbya</taxon>
    </lineage>
</organism>
<proteinExistence type="predicted"/>
<reference evidence="2" key="2">
    <citation type="submission" date="2023-07" db="EMBL/GenBank/DDBJ databases">
        <authorList>
            <person name="Bai X.-H."/>
            <person name="Wang H.-H."/>
            <person name="Wang J."/>
            <person name="Ma M.-Y."/>
            <person name="Hu H.-H."/>
            <person name="Song Z.-L."/>
            <person name="Ma H.-G."/>
            <person name="Fan Y."/>
            <person name="Du C.-Y."/>
            <person name="Xu J.-C."/>
        </authorList>
    </citation>
    <scope>NUCLEOTIDE SEQUENCE</scope>
    <source>
        <strain evidence="2">CZ1</strain>
    </source>
</reference>
<protein>
    <submittedName>
        <fullName evidence="2">PIN domain-containing protein</fullName>
    </submittedName>
</protein>
<dbReference type="AlphaFoldDB" id="A0AA96WXL6"/>
<gene>
    <name evidence="2" type="ORF">Q2T42_29915</name>
</gene>
<feature type="domain" description="DUF4935" evidence="1">
    <location>
        <begin position="3"/>
        <end position="170"/>
    </location>
</feature>
<dbReference type="RefSeq" id="WP_316427339.1">
    <property type="nucleotide sequence ID" value="NZ_CP130144.1"/>
</dbReference>
<accession>A0AA96WXL6</accession>
<dbReference type="Pfam" id="PF16289">
    <property type="entry name" value="PIN_12"/>
    <property type="match status" value="1"/>
</dbReference>
<dbReference type="EMBL" id="CP130144">
    <property type="protein sequence ID" value="WNZ46009.1"/>
    <property type="molecule type" value="Genomic_DNA"/>
</dbReference>
<name>A0AA96WXL6_LEPBY</name>